<gene>
    <name evidence="2" type="ORF">JOF53_007871</name>
</gene>
<accession>A0ABS5AR12</accession>
<dbReference type="EMBL" id="JAGIOO010000001">
    <property type="protein sequence ID" value="MBP2478999.1"/>
    <property type="molecule type" value="Genomic_DNA"/>
</dbReference>
<dbReference type="InterPro" id="IPR007361">
    <property type="entry name" value="DUF427"/>
</dbReference>
<dbReference type="Proteomes" id="UP001519363">
    <property type="component" value="Unassembled WGS sequence"/>
</dbReference>
<keyword evidence="3" id="KW-1185">Reference proteome</keyword>
<evidence type="ECO:0000259" key="1">
    <source>
        <dbReference type="Pfam" id="PF04248"/>
    </source>
</evidence>
<sequence>MAKRRLEPGPNHPITVTAHPGRVVVRVGDTVVADTTGALSLRESTYPAVLYIPRQDARLEELSRTEHGTYCPYKGEASYYSIPALGARGENAVWTYEEPYPAVAEIKEHLAFYADRVTVSES</sequence>
<evidence type="ECO:0000313" key="2">
    <source>
        <dbReference type="EMBL" id="MBP2478999.1"/>
    </source>
</evidence>
<name>A0ABS5AR12_9PSEU</name>
<comment type="caution">
    <text evidence="2">The sequence shown here is derived from an EMBL/GenBank/DDBJ whole genome shotgun (WGS) entry which is preliminary data.</text>
</comment>
<dbReference type="RefSeq" id="WP_086788047.1">
    <property type="nucleotide sequence ID" value="NZ_JAGIOO010000001.1"/>
</dbReference>
<evidence type="ECO:0000313" key="3">
    <source>
        <dbReference type="Proteomes" id="UP001519363"/>
    </source>
</evidence>
<dbReference type="PANTHER" id="PTHR34310">
    <property type="entry name" value="DUF427 DOMAIN PROTEIN (AFU_ORTHOLOGUE AFUA_3G02220)"/>
    <property type="match status" value="1"/>
</dbReference>
<protein>
    <submittedName>
        <fullName evidence="2">Uncharacterized protein (DUF427 family)</fullName>
    </submittedName>
</protein>
<dbReference type="InterPro" id="IPR038694">
    <property type="entry name" value="DUF427_sf"/>
</dbReference>
<organism evidence="2 3">
    <name type="scientific">Crossiella equi</name>
    <dbReference type="NCBI Taxonomy" id="130796"/>
    <lineage>
        <taxon>Bacteria</taxon>
        <taxon>Bacillati</taxon>
        <taxon>Actinomycetota</taxon>
        <taxon>Actinomycetes</taxon>
        <taxon>Pseudonocardiales</taxon>
        <taxon>Pseudonocardiaceae</taxon>
        <taxon>Crossiella</taxon>
    </lineage>
</organism>
<reference evidence="2 3" key="1">
    <citation type="submission" date="2021-03" db="EMBL/GenBank/DDBJ databases">
        <title>Sequencing the genomes of 1000 actinobacteria strains.</title>
        <authorList>
            <person name="Klenk H.-P."/>
        </authorList>
    </citation>
    <scope>NUCLEOTIDE SEQUENCE [LARGE SCALE GENOMIC DNA]</scope>
    <source>
        <strain evidence="2 3">DSM 44580</strain>
    </source>
</reference>
<proteinExistence type="predicted"/>
<dbReference type="PANTHER" id="PTHR34310:SF9">
    <property type="entry name" value="BLR5716 PROTEIN"/>
    <property type="match status" value="1"/>
</dbReference>
<dbReference type="Pfam" id="PF04248">
    <property type="entry name" value="NTP_transf_9"/>
    <property type="match status" value="1"/>
</dbReference>
<feature type="domain" description="DUF427" evidence="1">
    <location>
        <begin position="23"/>
        <end position="114"/>
    </location>
</feature>
<dbReference type="Gene3D" id="2.170.150.40">
    <property type="entry name" value="Domain of unknown function (DUF427)"/>
    <property type="match status" value="1"/>
</dbReference>